<dbReference type="Proteomes" id="UP000829354">
    <property type="component" value="Chromosome V"/>
</dbReference>
<name>A0AAE9F1Z0_CAEBR</name>
<evidence type="ECO:0000313" key="1">
    <source>
        <dbReference type="EMBL" id="UMM36800.1"/>
    </source>
</evidence>
<reference evidence="1 2" key="1">
    <citation type="submission" date="2022-04" db="EMBL/GenBank/DDBJ databases">
        <title>Chromosome-level reference genomes for two strains of Caenorhabditis briggsae: an improved platform for comparative genomics.</title>
        <authorList>
            <person name="Stevens L."/>
            <person name="Andersen E."/>
        </authorList>
    </citation>
    <scope>NUCLEOTIDE SEQUENCE [LARGE SCALE GENOMIC DNA]</scope>
    <source>
        <strain evidence="1">VX34</strain>
        <tissue evidence="1">Whole-organism</tissue>
    </source>
</reference>
<evidence type="ECO:0000313" key="2">
    <source>
        <dbReference type="Proteomes" id="UP000829354"/>
    </source>
</evidence>
<organism evidence="1 2">
    <name type="scientific">Caenorhabditis briggsae</name>
    <dbReference type="NCBI Taxonomy" id="6238"/>
    <lineage>
        <taxon>Eukaryota</taxon>
        <taxon>Metazoa</taxon>
        <taxon>Ecdysozoa</taxon>
        <taxon>Nematoda</taxon>
        <taxon>Chromadorea</taxon>
        <taxon>Rhabditida</taxon>
        <taxon>Rhabditina</taxon>
        <taxon>Rhabditomorpha</taxon>
        <taxon>Rhabditoidea</taxon>
        <taxon>Rhabditidae</taxon>
        <taxon>Peloderinae</taxon>
        <taxon>Caenorhabditis</taxon>
    </lineage>
</organism>
<protein>
    <submittedName>
        <fullName evidence="1">Uncharacterized protein</fullName>
    </submittedName>
</protein>
<dbReference type="AlphaFoldDB" id="A0AAE9F1Z0"/>
<gene>
    <name evidence="1" type="ORF">L5515_008800</name>
</gene>
<keyword evidence="2" id="KW-1185">Reference proteome</keyword>
<proteinExistence type="predicted"/>
<dbReference type="EMBL" id="CP092624">
    <property type="protein sequence ID" value="UMM36800.1"/>
    <property type="molecule type" value="Genomic_DNA"/>
</dbReference>
<sequence>MAPPPLSPPIEGRLIGEWALHSEGTGDEKLQSCTPQTLRQYVSQSVLLTSISYFERNAFPFVDYQSAGASVRTPSRLRISTFPKNLAPVHQDAPNSSLNVSSESLHEAVAVCSSPYQEEQLIKNGFD</sequence>
<accession>A0AAE9F1Z0</accession>